<evidence type="ECO:0000313" key="2">
    <source>
        <dbReference type="EMBL" id="MBI5170903.1"/>
    </source>
</evidence>
<evidence type="ECO:0000313" key="3">
    <source>
        <dbReference type="Proteomes" id="UP000696931"/>
    </source>
</evidence>
<dbReference type="Proteomes" id="UP000696931">
    <property type="component" value="Unassembled WGS sequence"/>
</dbReference>
<keyword evidence="1" id="KW-0732">Signal</keyword>
<name>A0A933SIF6_UNCEI</name>
<sequence>MNNGMKRFFAVAAVALMVPAVAAASTARISGLNVPGDYVKGDYTGMFTYMSEVNSVGNLAYVEAGSIYDDLGDHGVGAVLPGLFDGKYGVWSFHLRQVHPALGQSWNYSPINSGYDGFDPNYAGEAFDIIWGHKMGNGNLALRLNRSFQSYDDGTDVEEGDGNHGRNILGFGGGYGWDMNANTQVEIGALYQQRSFDEGTNGYVDNGGTNLLVAARAFRKASGNLTLVPAVKFYSQDFSYTDTETNTNYDQKFNGWQAGLAGNWTVGSDDLLVFGAQFASNKSDYGDGNEDTEMMMPNVFMALETHLNPWLSFRAGAQNAMFYSYTEKFTGGEDKWKEHYFTFNLGTTVKLGNLTFDAVLDPAFLQNPFAQLMGGSNAFYYNDYYGYRGNGYNAGNTAFPQVSATYTW</sequence>
<evidence type="ECO:0000256" key="1">
    <source>
        <dbReference type="SAM" id="SignalP"/>
    </source>
</evidence>
<protein>
    <recommendedName>
        <fullName evidence="4">TonB-dependent receptor</fullName>
    </recommendedName>
</protein>
<organism evidence="2 3">
    <name type="scientific">Eiseniibacteriota bacterium</name>
    <dbReference type="NCBI Taxonomy" id="2212470"/>
    <lineage>
        <taxon>Bacteria</taxon>
        <taxon>Candidatus Eiseniibacteriota</taxon>
    </lineage>
</organism>
<evidence type="ECO:0008006" key="4">
    <source>
        <dbReference type="Google" id="ProtNLM"/>
    </source>
</evidence>
<dbReference type="SUPFAM" id="SSF56935">
    <property type="entry name" value="Porins"/>
    <property type="match status" value="1"/>
</dbReference>
<accession>A0A933SIF6</accession>
<dbReference type="AlphaFoldDB" id="A0A933SIF6"/>
<reference evidence="2" key="1">
    <citation type="submission" date="2020-07" db="EMBL/GenBank/DDBJ databases">
        <title>Huge and variable diversity of episymbiotic CPR bacteria and DPANN archaea in groundwater ecosystems.</title>
        <authorList>
            <person name="He C.Y."/>
            <person name="Keren R."/>
            <person name="Whittaker M."/>
            <person name="Farag I.F."/>
            <person name="Doudna J."/>
            <person name="Cate J.H.D."/>
            <person name="Banfield J.F."/>
        </authorList>
    </citation>
    <scope>NUCLEOTIDE SEQUENCE</scope>
    <source>
        <strain evidence="2">NC_groundwater_1813_Pr3_B-0.1um_71_17</strain>
    </source>
</reference>
<gene>
    <name evidence="2" type="ORF">HZA61_15545</name>
</gene>
<proteinExistence type="predicted"/>
<comment type="caution">
    <text evidence="2">The sequence shown here is derived from an EMBL/GenBank/DDBJ whole genome shotgun (WGS) entry which is preliminary data.</text>
</comment>
<feature type="chain" id="PRO_5037665858" description="TonB-dependent receptor" evidence="1">
    <location>
        <begin position="24"/>
        <end position="408"/>
    </location>
</feature>
<dbReference type="EMBL" id="JACRIW010000112">
    <property type="protein sequence ID" value="MBI5170903.1"/>
    <property type="molecule type" value="Genomic_DNA"/>
</dbReference>
<feature type="signal peptide" evidence="1">
    <location>
        <begin position="1"/>
        <end position="23"/>
    </location>
</feature>